<accession>X7XR13</accession>
<gene>
    <name evidence="1" type="ORF">I545_6901</name>
</gene>
<dbReference type="EMBL" id="JAOA01000039">
    <property type="protein sequence ID" value="ETZ96712.1"/>
    <property type="molecule type" value="Genomic_DNA"/>
</dbReference>
<comment type="caution">
    <text evidence="1">The sequence shown here is derived from an EMBL/GenBank/DDBJ whole genome shotgun (WGS) entry which is preliminary data.</text>
</comment>
<dbReference type="PATRIC" id="fig|1299326.3.peg.6622"/>
<dbReference type="Proteomes" id="UP000020561">
    <property type="component" value="Unassembled WGS sequence"/>
</dbReference>
<evidence type="ECO:0000313" key="2">
    <source>
        <dbReference type="Proteomes" id="UP000020561"/>
    </source>
</evidence>
<sequence length="58" mass="6024">MAVSGQGGLLVRVPPADTDKLLGGAHVSPMIMAAAKPADGFRVARRLCTQVTLRVDHA</sequence>
<name>X7XR13_MYCKA</name>
<reference evidence="1 2" key="1">
    <citation type="submission" date="2013-12" db="EMBL/GenBank/DDBJ databases">
        <authorList>
            <person name="Brown-Elliot B."/>
            <person name="Wallace R."/>
            <person name="Lenaerts A."/>
            <person name="Ordway D."/>
            <person name="DeGroote M.A."/>
            <person name="Parker T."/>
            <person name="Sizemore C."/>
            <person name="Tallon L.J."/>
            <person name="Sadzewicz L.K."/>
            <person name="Sengamalay N."/>
            <person name="Fraser C.M."/>
            <person name="Hine E."/>
            <person name="Shefchek K.A."/>
            <person name="Das S.P."/>
            <person name="Tettelin H."/>
        </authorList>
    </citation>
    <scope>NUCLEOTIDE SEQUENCE [LARGE SCALE GENOMIC DNA]</scope>
    <source>
        <strain evidence="1 2">662</strain>
    </source>
</reference>
<evidence type="ECO:0000313" key="1">
    <source>
        <dbReference type="EMBL" id="ETZ96712.1"/>
    </source>
</evidence>
<proteinExistence type="predicted"/>
<dbReference type="AlphaFoldDB" id="X7XR13"/>
<organism evidence="1 2">
    <name type="scientific">Mycobacterium kansasii 662</name>
    <dbReference type="NCBI Taxonomy" id="1299326"/>
    <lineage>
        <taxon>Bacteria</taxon>
        <taxon>Bacillati</taxon>
        <taxon>Actinomycetota</taxon>
        <taxon>Actinomycetes</taxon>
        <taxon>Mycobacteriales</taxon>
        <taxon>Mycobacteriaceae</taxon>
        <taxon>Mycobacterium</taxon>
    </lineage>
</organism>
<protein>
    <submittedName>
        <fullName evidence="1">Uncharacterized protein</fullName>
    </submittedName>
</protein>